<evidence type="ECO:0000256" key="1">
    <source>
        <dbReference type="SAM" id="Phobius"/>
    </source>
</evidence>
<reference evidence="2" key="1">
    <citation type="submission" date="2023-10" db="EMBL/GenBank/DDBJ databases">
        <authorList>
            <person name="Chen Y."/>
            <person name="Shah S."/>
            <person name="Dougan E. K."/>
            <person name="Thang M."/>
            <person name="Chan C."/>
        </authorList>
    </citation>
    <scope>NUCLEOTIDE SEQUENCE [LARGE SCALE GENOMIC DNA]</scope>
</reference>
<feature type="transmembrane region" description="Helical" evidence="1">
    <location>
        <begin position="39"/>
        <end position="60"/>
    </location>
</feature>
<keyword evidence="1" id="KW-1133">Transmembrane helix</keyword>
<comment type="caution">
    <text evidence="2">The sequence shown here is derived from an EMBL/GenBank/DDBJ whole genome shotgun (WGS) entry which is preliminary data.</text>
</comment>
<keyword evidence="1" id="KW-0472">Membrane</keyword>
<proteinExistence type="predicted"/>
<dbReference type="Proteomes" id="UP001189429">
    <property type="component" value="Unassembled WGS sequence"/>
</dbReference>
<organism evidence="2 3">
    <name type="scientific">Prorocentrum cordatum</name>
    <dbReference type="NCBI Taxonomy" id="2364126"/>
    <lineage>
        <taxon>Eukaryota</taxon>
        <taxon>Sar</taxon>
        <taxon>Alveolata</taxon>
        <taxon>Dinophyceae</taxon>
        <taxon>Prorocentrales</taxon>
        <taxon>Prorocentraceae</taxon>
        <taxon>Prorocentrum</taxon>
    </lineage>
</organism>
<gene>
    <name evidence="2" type="ORF">PCOR1329_LOCUS55035</name>
</gene>
<evidence type="ECO:0008006" key="4">
    <source>
        <dbReference type="Google" id="ProtNLM"/>
    </source>
</evidence>
<protein>
    <recommendedName>
        <fullName evidence="4">Solute carrier family 40 protein</fullName>
    </recommendedName>
</protein>
<keyword evidence="3" id="KW-1185">Reference proteome</keyword>
<dbReference type="EMBL" id="CAUYUJ010016737">
    <property type="protein sequence ID" value="CAK0868348.1"/>
    <property type="molecule type" value="Genomic_DNA"/>
</dbReference>
<keyword evidence="1" id="KW-0812">Transmembrane</keyword>
<name>A0ABN9V6B4_9DINO</name>
<sequence length="191" mass="19629">MAWHFGPGLATSAYNVPGDVHVIRSRRGLPSREDVAGSWAGWSAGVVAVSLGPFVVQMLLRQGFQSCSFGPLIFIGIPLFPGSCIADVVSALLGAVANAKANEEGPRGGRAGGGAPCLRDLRRECALRGVASAGMGREAMASALASLAREGAPARELRRLCWLLGVDVEGVRDRAAVVGMLRAAAGGKAPP</sequence>
<evidence type="ECO:0000313" key="2">
    <source>
        <dbReference type="EMBL" id="CAK0868348.1"/>
    </source>
</evidence>
<accession>A0ABN9V6B4</accession>
<evidence type="ECO:0000313" key="3">
    <source>
        <dbReference type="Proteomes" id="UP001189429"/>
    </source>
</evidence>
<feature type="transmembrane region" description="Helical" evidence="1">
    <location>
        <begin position="72"/>
        <end position="97"/>
    </location>
</feature>